<evidence type="ECO:0000256" key="2">
    <source>
        <dbReference type="ARBA" id="ARBA00022723"/>
    </source>
</evidence>
<dbReference type="AlphaFoldDB" id="A0A553NS49"/>
<keyword evidence="7" id="KW-1185">Reference proteome</keyword>
<dbReference type="Proteomes" id="UP000318571">
    <property type="component" value="Chromosome 1"/>
</dbReference>
<evidence type="ECO:0000256" key="3">
    <source>
        <dbReference type="ARBA" id="ARBA00022771"/>
    </source>
</evidence>
<dbReference type="GO" id="GO:0008270">
    <property type="term" value="F:zinc ion binding"/>
    <property type="evidence" value="ECO:0007669"/>
    <property type="project" value="UniProtKB-KW"/>
</dbReference>
<keyword evidence="3" id="KW-0863">Zinc-finger</keyword>
<dbReference type="GO" id="GO:0005634">
    <property type="term" value="C:nucleus"/>
    <property type="evidence" value="ECO:0007669"/>
    <property type="project" value="UniProtKB-SubCell"/>
</dbReference>
<evidence type="ECO:0000256" key="5">
    <source>
        <dbReference type="ARBA" id="ARBA00023242"/>
    </source>
</evidence>
<evidence type="ECO:0000256" key="1">
    <source>
        <dbReference type="ARBA" id="ARBA00004123"/>
    </source>
</evidence>
<dbReference type="SUPFAM" id="SSF53098">
    <property type="entry name" value="Ribonuclease H-like"/>
    <property type="match status" value="1"/>
</dbReference>
<dbReference type="EMBL" id="VCGU01000010">
    <property type="protein sequence ID" value="TRY68219.1"/>
    <property type="molecule type" value="Genomic_DNA"/>
</dbReference>
<comment type="caution">
    <text evidence="6">The sequence shown here is derived from an EMBL/GenBank/DDBJ whole genome shotgun (WGS) entry which is preliminary data.</text>
</comment>
<accession>A0A553NS49</accession>
<comment type="subcellular location">
    <subcellularLocation>
        <location evidence="1">Nucleus</location>
    </subcellularLocation>
</comment>
<dbReference type="InterPro" id="IPR052035">
    <property type="entry name" value="ZnF_BED_domain_contain"/>
</dbReference>
<dbReference type="PANTHER" id="PTHR46481:SF10">
    <property type="entry name" value="ZINC FINGER BED DOMAIN-CONTAINING PROTEIN 39"/>
    <property type="match status" value="1"/>
</dbReference>
<keyword evidence="4" id="KW-0862">Zinc</keyword>
<evidence type="ECO:0000256" key="4">
    <source>
        <dbReference type="ARBA" id="ARBA00022833"/>
    </source>
</evidence>
<evidence type="ECO:0008006" key="8">
    <source>
        <dbReference type="Google" id="ProtNLM"/>
    </source>
</evidence>
<keyword evidence="2" id="KW-0479">Metal-binding</keyword>
<sequence length="386" mass="43256">MGSVPVESYSRYSANKVRLDRALVTLIAQDLQPVSIVEDKGFKSFCLAMDPRFQRRHTSELLAKNLQQVLKRKKLLAKVVAYVTDNAANIVKATIIINVKYLPCYAHSLNLVANASLMSNARVITLKNQASSIVELTKRSGQAAEILEAVQKKLGTLRPERLIQNVHTRWNSTCEMLERIQELRDPITLFLNDPIISPKVDNISAHSWTILDETVEVLSLLYEATIELSGDKKPTGSKASPITNMLMDQYRSFMIASAMGSVKHTLAATVLQQLERRFGKVEQIPELALGTLLDPRLKGRCFRNDTDKLAAIHTMSNELEILHDNLQQKRSDAPCGTHLTIRSPIKEPRSKLLPLKRLPLLFLYTWRFLANQAALIPSSNGGKLKA</sequence>
<dbReference type="PANTHER" id="PTHR46481">
    <property type="entry name" value="ZINC FINGER BED DOMAIN-CONTAINING PROTEIN 4"/>
    <property type="match status" value="1"/>
</dbReference>
<name>A0A553NS49_TIGCA</name>
<reference evidence="6 7" key="1">
    <citation type="journal article" date="2018" name="Nat. Ecol. Evol.">
        <title>Genomic signatures of mitonuclear coevolution across populations of Tigriopus californicus.</title>
        <authorList>
            <person name="Barreto F.S."/>
            <person name="Watson E.T."/>
            <person name="Lima T.G."/>
            <person name="Willett C.S."/>
            <person name="Edmands S."/>
            <person name="Li W."/>
            <person name="Burton R.S."/>
        </authorList>
    </citation>
    <scope>NUCLEOTIDE SEQUENCE [LARGE SCALE GENOMIC DNA]</scope>
    <source>
        <strain evidence="6 7">San Diego</strain>
    </source>
</reference>
<dbReference type="InterPro" id="IPR012337">
    <property type="entry name" value="RNaseH-like_sf"/>
</dbReference>
<evidence type="ECO:0000313" key="7">
    <source>
        <dbReference type="Proteomes" id="UP000318571"/>
    </source>
</evidence>
<proteinExistence type="predicted"/>
<dbReference type="SUPFAM" id="SSF140996">
    <property type="entry name" value="Hermes dimerisation domain"/>
    <property type="match status" value="1"/>
</dbReference>
<dbReference type="OMA" id="WRFLANQ"/>
<protein>
    <recommendedName>
        <fullName evidence="8">DUF659 domain-containing protein</fullName>
    </recommendedName>
</protein>
<evidence type="ECO:0000313" key="6">
    <source>
        <dbReference type="EMBL" id="TRY68219.1"/>
    </source>
</evidence>
<keyword evidence="5" id="KW-0539">Nucleus</keyword>
<organism evidence="6 7">
    <name type="scientific">Tigriopus californicus</name>
    <name type="common">Marine copepod</name>
    <dbReference type="NCBI Taxonomy" id="6832"/>
    <lineage>
        <taxon>Eukaryota</taxon>
        <taxon>Metazoa</taxon>
        <taxon>Ecdysozoa</taxon>
        <taxon>Arthropoda</taxon>
        <taxon>Crustacea</taxon>
        <taxon>Multicrustacea</taxon>
        <taxon>Hexanauplia</taxon>
        <taxon>Copepoda</taxon>
        <taxon>Harpacticoida</taxon>
        <taxon>Harpacticidae</taxon>
        <taxon>Tigriopus</taxon>
    </lineage>
</organism>
<gene>
    <name evidence="6" type="ORF">TCAL_13781</name>
</gene>